<dbReference type="AlphaFoldDB" id="B9K7X1"/>
<dbReference type="NCBIfam" id="TIGR00255">
    <property type="entry name" value="YicC/YloC family endoribonuclease"/>
    <property type="match status" value="1"/>
</dbReference>
<dbReference type="GO" id="GO:0016787">
    <property type="term" value="F:hydrolase activity"/>
    <property type="evidence" value="ECO:0007669"/>
    <property type="project" value="UniProtKB-KW"/>
</dbReference>
<keyword evidence="9" id="KW-1185">Reference proteome</keyword>
<comment type="cofactor">
    <cofactor evidence="1">
        <name>a divalent metal cation</name>
        <dbReference type="ChEBI" id="CHEBI:60240"/>
    </cofactor>
</comment>
<dbReference type="STRING" id="309803.CTN_0878"/>
<evidence type="ECO:0000256" key="1">
    <source>
        <dbReference type="ARBA" id="ARBA00001968"/>
    </source>
</evidence>
<comment type="similarity">
    <text evidence="5">Belongs to the YicC/YloC family.</text>
</comment>
<evidence type="ECO:0000256" key="2">
    <source>
        <dbReference type="ARBA" id="ARBA00022722"/>
    </source>
</evidence>
<protein>
    <submittedName>
        <fullName evidence="8">YicC N-terminal domain protein</fullName>
    </submittedName>
</protein>
<keyword evidence="4" id="KW-0378">Hydrolase</keyword>
<organism evidence="8 9">
    <name type="scientific">Thermotoga neapolitana (strain ATCC 49049 / DSM 4359 / NBRC 107923 / NS-E)</name>
    <dbReference type="NCBI Taxonomy" id="309803"/>
    <lineage>
        <taxon>Bacteria</taxon>
        <taxon>Thermotogati</taxon>
        <taxon>Thermotogota</taxon>
        <taxon>Thermotogae</taxon>
        <taxon>Thermotogales</taxon>
        <taxon>Thermotogaceae</taxon>
        <taxon>Thermotoga</taxon>
    </lineage>
</organism>
<dbReference type="InterPro" id="IPR005229">
    <property type="entry name" value="YicC/YloC-like"/>
</dbReference>
<evidence type="ECO:0000256" key="5">
    <source>
        <dbReference type="ARBA" id="ARBA00035648"/>
    </source>
</evidence>
<gene>
    <name evidence="8" type="ordered locus">CTN_0878</name>
</gene>
<evidence type="ECO:0000259" key="7">
    <source>
        <dbReference type="Pfam" id="PF08340"/>
    </source>
</evidence>
<dbReference type="RefSeq" id="WP_015919371.1">
    <property type="nucleotide sequence ID" value="NC_011978.1"/>
</dbReference>
<dbReference type="InterPro" id="IPR013527">
    <property type="entry name" value="YicC-like_N"/>
</dbReference>
<dbReference type="PANTHER" id="PTHR30636">
    <property type="entry name" value="UPF0701 PROTEIN YICC"/>
    <property type="match status" value="1"/>
</dbReference>
<reference evidence="8 9" key="1">
    <citation type="journal article" date="2009" name="Biosci. Biotechnol. Biochem.">
        <title>WeGAS: a web-based microbial genome annotation system.</title>
        <authorList>
            <person name="Lee D."/>
            <person name="Seo H."/>
            <person name="Park C."/>
            <person name="Park K."/>
        </authorList>
    </citation>
    <scope>NUCLEOTIDE SEQUENCE [LARGE SCALE GENOMIC DNA]</scope>
    <source>
        <strain evidence="9">ATCC 49049 / DSM 4359 / NBRC 107923 / NS-E</strain>
    </source>
</reference>
<dbReference type="Pfam" id="PF08340">
    <property type="entry name" value="YicC-like_C"/>
    <property type="match status" value="1"/>
</dbReference>
<sequence length="292" mass="33854">MIKSMTGFSRVERVSGPYHFRVEVKSLNSKGLNITNQIPGYLSMKELEMNSILQEYVKRGKVHLRVQIKFLEPPKVLEIDKNIVQAYYSMLEDVVNTLSLPEPVKLSDLLMFRDVFRMELSDEEIENVWNHFVPIFREALEKLVEERRKEGERIAADLKKILKDLLAGVEKIEKHSDQIPILYREKLKEEVEKILPQDISVREDVLENHIAFISTKADIREEITRLKSHIKRALELIESDSSVGLNLDFLGQEMLRELNTILSKSISVDISNLALEGKVLVSQFREQVQNVE</sequence>
<dbReference type="InterPro" id="IPR013551">
    <property type="entry name" value="YicC-like_C"/>
</dbReference>
<dbReference type="GO" id="GO:0004521">
    <property type="term" value="F:RNA endonuclease activity"/>
    <property type="evidence" value="ECO:0007669"/>
    <property type="project" value="InterPro"/>
</dbReference>
<feature type="domain" description="Endoribonuclease YicC-like N-terminal" evidence="6">
    <location>
        <begin position="2"/>
        <end position="155"/>
    </location>
</feature>
<keyword evidence="2" id="KW-0540">Nuclease</keyword>
<dbReference type="PANTHER" id="PTHR30636:SF3">
    <property type="entry name" value="UPF0701 PROTEIN YICC"/>
    <property type="match status" value="1"/>
</dbReference>
<dbReference type="eggNOG" id="COG1561">
    <property type="taxonomic scope" value="Bacteria"/>
</dbReference>
<proteinExistence type="inferred from homology"/>
<dbReference type="Pfam" id="PF03755">
    <property type="entry name" value="YicC-like_N"/>
    <property type="match status" value="1"/>
</dbReference>
<feature type="domain" description="Endoribonuclease YicC-like C-terminal" evidence="7">
    <location>
        <begin position="172"/>
        <end position="292"/>
    </location>
</feature>
<evidence type="ECO:0000256" key="4">
    <source>
        <dbReference type="ARBA" id="ARBA00022801"/>
    </source>
</evidence>
<dbReference type="EMBL" id="CP000916">
    <property type="protein sequence ID" value="ACM23054.1"/>
    <property type="molecule type" value="Genomic_DNA"/>
</dbReference>
<evidence type="ECO:0000259" key="6">
    <source>
        <dbReference type="Pfam" id="PF03755"/>
    </source>
</evidence>
<keyword evidence="3" id="KW-0255">Endonuclease</keyword>
<dbReference type="Proteomes" id="UP000000445">
    <property type="component" value="Chromosome"/>
</dbReference>
<dbReference type="KEGG" id="tna:CTN_0878"/>
<evidence type="ECO:0000313" key="8">
    <source>
        <dbReference type="EMBL" id="ACM23054.1"/>
    </source>
</evidence>
<accession>B9K7X1</accession>
<evidence type="ECO:0000313" key="9">
    <source>
        <dbReference type="Proteomes" id="UP000000445"/>
    </source>
</evidence>
<dbReference type="HOGENOM" id="CLU_076609_2_0_0"/>
<name>B9K7X1_THENN</name>
<evidence type="ECO:0000256" key="3">
    <source>
        <dbReference type="ARBA" id="ARBA00022759"/>
    </source>
</evidence>